<dbReference type="Proteomes" id="UP001642464">
    <property type="component" value="Unassembled WGS sequence"/>
</dbReference>
<protein>
    <recommendedName>
        <fullName evidence="3">Probable RuBisCO transcriptional regulator</fullName>
    </recommendedName>
</protein>
<dbReference type="SUPFAM" id="SSF46785">
    <property type="entry name" value="Winged helix' DNA-binding domain"/>
    <property type="match status" value="1"/>
</dbReference>
<comment type="function">
    <text evidence="1">Trans-acting transcriptional regulator of RuBisCO genes (rbcL and rbcS) expression.</text>
</comment>
<dbReference type="InterPro" id="IPR036388">
    <property type="entry name" value="WH-like_DNA-bd_sf"/>
</dbReference>
<dbReference type="EMBL" id="CAXAMM010016668">
    <property type="protein sequence ID" value="CAK9039351.1"/>
    <property type="molecule type" value="Genomic_DNA"/>
</dbReference>
<dbReference type="InterPro" id="IPR036390">
    <property type="entry name" value="WH_DNA-bd_sf"/>
</dbReference>
<name>A0ABP0LKQ3_9DINO</name>
<dbReference type="PANTHER" id="PTHR31270">
    <property type="entry name" value="GLUTAMINYL-PEPTIDE CYCLOTRANSFERASE"/>
    <property type="match status" value="1"/>
</dbReference>
<keyword evidence="5" id="KW-0238">DNA-binding</keyword>
<dbReference type="Gene3D" id="1.10.10.10">
    <property type="entry name" value="Winged helix-like DNA-binding domain superfamily/Winged helix DNA-binding domain"/>
    <property type="match status" value="1"/>
</dbReference>
<accession>A0ABP0LKQ3</accession>
<evidence type="ECO:0000313" key="9">
    <source>
        <dbReference type="EMBL" id="CAK9041858.1"/>
    </source>
</evidence>
<dbReference type="SUPFAM" id="SSF53850">
    <property type="entry name" value="Periplasmic binding protein-like II"/>
    <property type="match status" value="1"/>
</dbReference>
<evidence type="ECO:0000256" key="5">
    <source>
        <dbReference type="ARBA" id="ARBA00023125"/>
    </source>
</evidence>
<proteinExistence type="inferred from homology"/>
<sequence length="506" mass="55805">MAQDAGGTPIFYDYRIVNAYPHQTSAFTQGLFFHDGALFESTGRYGASSLRKITLATGEIEKITPLPASIFAEGAVGWEGSIFLLTWRAGKGFIFDHETFKQTGDFDYAGEGWGLTHDGEKLIMSDGASDLRFLDPETLEETGRLPVTLQGRPLHNLNELEWIDGEIFANIWQSEFIVRIDLKSGVVTGVIDLRDLLNADDITPGQTDVLNGIAYDAETGRLFVTGKNWPKLFEIELIEMGVSQGAVSKQVKILEDYIGAQLFDRRPEGLSLTQEGIMLRDSVAPAFDSLHSAFSRYSRRAPRSNRFRLATTASFASYFLAPRINAFAAALPHIDLEILTSDRVVDFAREDIDLSIRYGAGDWGDLICSEVAPGLLLPVCTPDVLNRAKNKNAAGLIASSERRIQVFSSNEWRAWEQQADIALSTAAPAFIFEHFVVAMQAVLAGQGYALLPQILVSQHLTSGEIVLFSGNTVKWGQTFHFARPPAKQNQPMVRDVIAWFSAAASE</sequence>
<dbReference type="InterPro" id="IPR007788">
    <property type="entry name" value="QCT"/>
</dbReference>
<reference evidence="8 10" key="1">
    <citation type="submission" date="2024-02" db="EMBL/GenBank/DDBJ databases">
        <authorList>
            <person name="Chen Y."/>
            <person name="Shah S."/>
            <person name="Dougan E. K."/>
            <person name="Thang M."/>
            <person name="Chan C."/>
        </authorList>
    </citation>
    <scope>NUCLEOTIDE SEQUENCE [LARGE SCALE GENOMIC DNA]</scope>
</reference>
<organism evidence="8 10">
    <name type="scientific">Durusdinium trenchii</name>
    <dbReference type="NCBI Taxonomy" id="1381693"/>
    <lineage>
        <taxon>Eukaryota</taxon>
        <taxon>Sar</taxon>
        <taxon>Alveolata</taxon>
        <taxon>Dinophyceae</taxon>
        <taxon>Suessiales</taxon>
        <taxon>Symbiodiniaceae</taxon>
        <taxon>Durusdinium</taxon>
    </lineage>
</organism>
<evidence type="ECO:0000256" key="3">
    <source>
        <dbReference type="ARBA" id="ARBA00018907"/>
    </source>
</evidence>
<feature type="domain" description="HTH lysR-type" evidence="7">
    <location>
        <begin position="239"/>
        <end position="273"/>
    </location>
</feature>
<comment type="similarity">
    <text evidence="2">Belongs to the LysR transcriptional regulatory family.</text>
</comment>
<evidence type="ECO:0000313" key="8">
    <source>
        <dbReference type="EMBL" id="CAK9039351.1"/>
    </source>
</evidence>
<evidence type="ECO:0000259" key="7">
    <source>
        <dbReference type="PROSITE" id="PS50931"/>
    </source>
</evidence>
<evidence type="ECO:0000256" key="4">
    <source>
        <dbReference type="ARBA" id="ARBA00023015"/>
    </source>
</evidence>
<dbReference type="PANTHER" id="PTHR31270:SF1">
    <property type="entry name" value="GLUTAMINYL-PEPTIDE CYCLOTRANSFERASE"/>
    <property type="match status" value="1"/>
</dbReference>
<dbReference type="InterPro" id="IPR000847">
    <property type="entry name" value="LysR_HTH_N"/>
</dbReference>
<dbReference type="InterPro" id="IPR011044">
    <property type="entry name" value="Quino_amine_DH_bsu"/>
</dbReference>
<keyword evidence="10" id="KW-1185">Reference proteome</keyword>
<dbReference type="EMBL" id="CAXAMM010017779">
    <property type="protein sequence ID" value="CAK9041858.1"/>
    <property type="molecule type" value="Genomic_DNA"/>
</dbReference>
<evidence type="ECO:0000256" key="2">
    <source>
        <dbReference type="ARBA" id="ARBA00009437"/>
    </source>
</evidence>
<comment type="caution">
    <text evidence="8">The sequence shown here is derived from an EMBL/GenBank/DDBJ whole genome shotgun (WGS) entry which is preliminary data.</text>
</comment>
<dbReference type="PROSITE" id="PS50931">
    <property type="entry name" value="HTH_LYSR"/>
    <property type="match status" value="1"/>
</dbReference>
<keyword evidence="4" id="KW-0805">Transcription regulation</keyword>
<evidence type="ECO:0000256" key="1">
    <source>
        <dbReference type="ARBA" id="ARBA00003782"/>
    </source>
</evidence>
<dbReference type="InterPro" id="IPR005119">
    <property type="entry name" value="LysR_subst-bd"/>
</dbReference>
<gene>
    <name evidence="8" type="ORF">SCF082_LOCUS23009</name>
    <name evidence="9" type="ORF">SCF082_LOCUS24120</name>
</gene>
<dbReference type="Pfam" id="PF05096">
    <property type="entry name" value="Glu_cyclase_2"/>
    <property type="match status" value="1"/>
</dbReference>
<evidence type="ECO:0000313" key="10">
    <source>
        <dbReference type="Proteomes" id="UP001642464"/>
    </source>
</evidence>
<keyword evidence="6" id="KW-0804">Transcription</keyword>
<dbReference type="SUPFAM" id="SSF50969">
    <property type="entry name" value="YVTN repeat-like/Quinoprotein amine dehydrogenase"/>
    <property type="match status" value="1"/>
</dbReference>
<dbReference type="Pfam" id="PF03466">
    <property type="entry name" value="LysR_substrate"/>
    <property type="match status" value="1"/>
</dbReference>
<dbReference type="Pfam" id="PF00126">
    <property type="entry name" value="HTH_1"/>
    <property type="match status" value="1"/>
</dbReference>
<evidence type="ECO:0000256" key="6">
    <source>
        <dbReference type="ARBA" id="ARBA00023163"/>
    </source>
</evidence>
<dbReference type="Gene3D" id="3.40.190.10">
    <property type="entry name" value="Periplasmic binding protein-like II"/>
    <property type="match status" value="2"/>
</dbReference>